<keyword evidence="5" id="KW-0282">Flagellum</keyword>
<dbReference type="OrthoDB" id="6119092at2"/>
<evidence type="ECO:0000313" key="5">
    <source>
        <dbReference type="EMBL" id="PSL12326.1"/>
    </source>
</evidence>
<dbReference type="InterPro" id="IPR036679">
    <property type="entry name" value="FlgN-like_sf"/>
</dbReference>
<accession>A0A2P8ES56</accession>
<evidence type="ECO:0000256" key="2">
    <source>
        <dbReference type="ARBA" id="ARBA00007703"/>
    </source>
</evidence>
<organism evidence="5 6">
    <name type="scientific">Marinobacterium halophilum</name>
    <dbReference type="NCBI Taxonomy" id="267374"/>
    <lineage>
        <taxon>Bacteria</taxon>
        <taxon>Pseudomonadati</taxon>
        <taxon>Pseudomonadota</taxon>
        <taxon>Gammaproteobacteria</taxon>
        <taxon>Oceanospirillales</taxon>
        <taxon>Oceanospirillaceae</taxon>
        <taxon>Marinobacterium</taxon>
    </lineage>
</organism>
<comment type="similarity">
    <text evidence="2">Belongs to the FlgN family.</text>
</comment>
<keyword evidence="6" id="KW-1185">Reference proteome</keyword>
<evidence type="ECO:0000256" key="1">
    <source>
        <dbReference type="ARBA" id="ARBA00002397"/>
    </source>
</evidence>
<protein>
    <submittedName>
        <fullName evidence="5">Flagellar biosynthesis/type III secretory pathway chaperone</fullName>
    </submittedName>
</protein>
<dbReference type="Proteomes" id="UP000242133">
    <property type="component" value="Unassembled WGS sequence"/>
</dbReference>
<dbReference type="EMBL" id="PYGI01000018">
    <property type="protein sequence ID" value="PSL12326.1"/>
    <property type="molecule type" value="Genomic_DNA"/>
</dbReference>
<sequence length="165" mass="18492">MALPISPEYASQLHTLIVQGTQLLQELTTLLDTELEAMQARSLDALNASNRDKQTCLLAIDRNIRERNGLLDLQQVAHDRASVLALLNRIAEPDAQVMTDAWHQLEAVLDEIRTKNQRNEQVLLRSKQSNDQLLALLQGHAQGNSIYDQKGDKGRYEGQRSLGKA</sequence>
<dbReference type="GO" id="GO:0044780">
    <property type="term" value="P:bacterial-type flagellum assembly"/>
    <property type="evidence" value="ECO:0007669"/>
    <property type="project" value="InterPro"/>
</dbReference>
<evidence type="ECO:0000313" key="6">
    <source>
        <dbReference type="Proteomes" id="UP000242133"/>
    </source>
</evidence>
<evidence type="ECO:0000256" key="3">
    <source>
        <dbReference type="ARBA" id="ARBA00022795"/>
    </source>
</evidence>
<dbReference type="AlphaFoldDB" id="A0A2P8ES56"/>
<dbReference type="Pfam" id="PF05130">
    <property type="entry name" value="FlgN"/>
    <property type="match status" value="1"/>
</dbReference>
<reference evidence="5 6" key="1">
    <citation type="submission" date="2018-03" db="EMBL/GenBank/DDBJ databases">
        <title>Genomic Encyclopedia of Archaeal and Bacterial Type Strains, Phase II (KMG-II): from individual species to whole genera.</title>
        <authorList>
            <person name="Goeker M."/>
        </authorList>
    </citation>
    <scope>NUCLEOTIDE SEQUENCE [LARGE SCALE GENOMIC DNA]</scope>
    <source>
        <strain evidence="5 6">DSM 17586</strain>
    </source>
</reference>
<feature type="region of interest" description="Disordered" evidence="4">
    <location>
        <begin position="145"/>
        <end position="165"/>
    </location>
</feature>
<comment type="function">
    <text evidence="1">Required for the efficient initiation of filament assembly.</text>
</comment>
<dbReference type="Gene3D" id="1.20.58.300">
    <property type="entry name" value="FlgN-like"/>
    <property type="match status" value="1"/>
</dbReference>
<keyword evidence="3" id="KW-1005">Bacterial flagellum biogenesis</keyword>
<name>A0A2P8ES56_9GAMM</name>
<proteinExistence type="inferred from homology"/>
<comment type="caution">
    <text evidence="5">The sequence shown here is derived from an EMBL/GenBank/DDBJ whole genome shotgun (WGS) entry which is preliminary data.</text>
</comment>
<dbReference type="RefSeq" id="WP_106592479.1">
    <property type="nucleotide sequence ID" value="NZ_PYGI01000018.1"/>
</dbReference>
<keyword evidence="5" id="KW-0966">Cell projection</keyword>
<feature type="compositionally biased region" description="Basic and acidic residues" evidence="4">
    <location>
        <begin position="149"/>
        <end position="158"/>
    </location>
</feature>
<keyword evidence="5" id="KW-0969">Cilium</keyword>
<dbReference type="SUPFAM" id="SSF140566">
    <property type="entry name" value="FlgN-like"/>
    <property type="match status" value="1"/>
</dbReference>
<evidence type="ECO:0000256" key="4">
    <source>
        <dbReference type="SAM" id="MobiDB-lite"/>
    </source>
</evidence>
<gene>
    <name evidence="5" type="ORF">CLV44_1184</name>
</gene>
<dbReference type="InterPro" id="IPR007809">
    <property type="entry name" value="FlgN-like"/>
</dbReference>